<dbReference type="PANTHER" id="PTHR12772">
    <property type="entry name" value="DNA REPLICATION COMPLEX GINS PROTEIN PSF2"/>
    <property type="match status" value="1"/>
</dbReference>
<evidence type="ECO:0000259" key="8">
    <source>
        <dbReference type="Pfam" id="PF25005"/>
    </source>
</evidence>
<reference evidence="9 10" key="1">
    <citation type="journal article" date="2015" name="Genome Biol. Evol.">
        <title>Phylogenomic analyses indicate that early fungi evolved digesting cell walls of algal ancestors of land plants.</title>
        <authorList>
            <person name="Chang Y."/>
            <person name="Wang S."/>
            <person name="Sekimoto S."/>
            <person name="Aerts A.L."/>
            <person name="Choi C."/>
            <person name="Clum A."/>
            <person name="LaButti K.M."/>
            <person name="Lindquist E.A."/>
            <person name="Yee Ngan C."/>
            <person name="Ohm R.A."/>
            <person name="Salamov A.A."/>
            <person name="Grigoriev I.V."/>
            <person name="Spatafora J.W."/>
            <person name="Berbee M.L."/>
        </authorList>
    </citation>
    <scope>NUCLEOTIDE SEQUENCE [LARGE SCALE GENOMIC DNA]</scope>
    <source>
        <strain evidence="9 10">NRRL 28638</strain>
    </source>
</reference>
<dbReference type="GO" id="GO:0033260">
    <property type="term" value="P:nuclear DNA replication"/>
    <property type="evidence" value="ECO:0007669"/>
    <property type="project" value="EnsemblFungi"/>
</dbReference>
<accession>A0A137P642</accession>
<keyword evidence="3 6" id="KW-0235">DNA replication</keyword>
<keyword evidence="4" id="KW-0159">Chromosome partition</keyword>
<dbReference type="OMA" id="DSLNCMY"/>
<dbReference type="AlphaFoldDB" id="A0A137P642"/>
<dbReference type="Gene3D" id="3.40.5.50">
    <property type="match status" value="1"/>
</dbReference>
<keyword evidence="10" id="KW-1185">Reference proteome</keyword>
<dbReference type="InterPro" id="IPR007257">
    <property type="entry name" value="GINS_Psf2"/>
</dbReference>
<comment type="subcellular location">
    <subcellularLocation>
        <location evidence="1 6">Nucleus</location>
    </subcellularLocation>
</comment>
<dbReference type="InterPro" id="IPR056784">
    <property type="entry name" value="PSF2_N"/>
</dbReference>
<comment type="subunit">
    <text evidence="6">Component of the GINS complex.</text>
</comment>
<dbReference type="GO" id="GO:0000785">
    <property type="term" value="C:chromatin"/>
    <property type="evidence" value="ECO:0007669"/>
    <property type="project" value="EnsemblFungi"/>
</dbReference>
<dbReference type="Pfam" id="PF05916">
    <property type="entry name" value="Sld5"/>
    <property type="match status" value="1"/>
</dbReference>
<dbReference type="PANTHER" id="PTHR12772:SF0">
    <property type="entry name" value="DNA REPLICATION COMPLEX GINS PROTEIN PSF2"/>
    <property type="match status" value="1"/>
</dbReference>
<dbReference type="FunFam" id="3.40.5.50:FF:000001">
    <property type="entry name" value="DNA replication complex GINS protein PSF2"/>
    <property type="match status" value="1"/>
</dbReference>
<proteinExistence type="inferred from homology"/>
<evidence type="ECO:0000256" key="3">
    <source>
        <dbReference type="ARBA" id="ARBA00022705"/>
    </source>
</evidence>
<dbReference type="GO" id="GO:0071162">
    <property type="term" value="C:CMG complex"/>
    <property type="evidence" value="ECO:0007669"/>
    <property type="project" value="EnsemblFungi"/>
</dbReference>
<protein>
    <recommendedName>
        <fullName evidence="6">DNA replication complex GINS protein PSF2</fullName>
    </recommendedName>
</protein>
<gene>
    <name evidence="9" type="ORF">CONCODRAFT_6957</name>
</gene>
<dbReference type="Gene3D" id="1.20.58.1020">
    <property type="match status" value="1"/>
</dbReference>
<keyword evidence="5 6" id="KW-0539">Nucleus</keyword>
<feature type="domain" description="GINS subunit" evidence="7">
    <location>
        <begin position="81"/>
        <end position="174"/>
    </location>
</feature>
<dbReference type="EMBL" id="KQ964501">
    <property type="protein sequence ID" value="KXN70473.1"/>
    <property type="molecule type" value="Genomic_DNA"/>
</dbReference>
<feature type="domain" description="DNA replication complex GINS protein PSF2 N-terminal" evidence="8">
    <location>
        <begin position="13"/>
        <end position="70"/>
    </location>
</feature>
<evidence type="ECO:0000256" key="2">
    <source>
        <dbReference type="ARBA" id="ARBA00010565"/>
    </source>
</evidence>
<evidence type="ECO:0000256" key="6">
    <source>
        <dbReference type="PIRNR" id="PIRNR028998"/>
    </source>
</evidence>
<dbReference type="Proteomes" id="UP000070444">
    <property type="component" value="Unassembled WGS sequence"/>
</dbReference>
<evidence type="ECO:0000313" key="10">
    <source>
        <dbReference type="Proteomes" id="UP000070444"/>
    </source>
</evidence>
<sequence>MALPPHLLGNFSASELEFIAEEELIYIVPNVKIPALYLIGGTYGPFRPGRQYEIPIWLAILLKQKQRVEITLPDWLSIGKNSKLEDEKNLDNFSSLPFRFIEISQLILPWVELDVNELDEIRSKLKNIREIRQNKVREGIQAVDQNYLQVDNISHLELNLIRPMLSKSYQHINRMQSQMDQEGDNSNIYD</sequence>
<dbReference type="PIRSF" id="PIRSF028998">
    <property type="entry name" value="GINS_Psf2_subgr"/>
    <property type="match status" value="1"/>
</dbReference>
<dbReference type="Pfam" id="PF25005">
    <property type="entry name" value="PSF2_N"/>
    <property type="match status" value="1"/>
</dbReference>
<dbReference type="CDD" id="cd11712">
    <property type="entry name" value="GINS_A_psf2"/>
    <property type="match status" value="1"/>
</dbReference>
<dbReference type="SUPFAM" id="SSF158573">
    <property type="entry name" value="GINS helical bundle-like"/>
    <property type="match status" value="1"/>
</dbReference>
<evidence type="ECO:0000313" key="9">
    <source>
        <dbReference type="EMBL" id="KXN70473.1"/>
    </source>
</evidence>
<dbReference type="InterPro" id="IPR021151">
    <property type="entry name" value="GINS_A"/>
</dbReference>
<dbReference type="OrthoDB" id="1938138at2759"/>
<evidence type="ECO:0000259" key="7">
    <source>
        <dbReference type="Pfam" id="PF05916"/>
    </source>
</evidence>
<organism evidence="9 10">
    <name type="scientific">Conidiobolus coronatus (strain ATCC 28846 / CBS 209.66 / NRRL 28638)</name>
    <name type="common">Delacroixia coronata</name>
    <dbReference type="NCBI Taxonomy" id="796925"/>
    <lineage>
        <taxon>Eukaryota</taxon>
        <taxon>Fungi</taxon>
        <taxon>Fungi incertae sedis</taxon>
        <taxon>Zoopagomycota</taxon>
        <taxon>Entomophthoromycotina</taxon>
        <taxon>Entomophthoromycetes</taxon>
        <taxon>Entomophthorales</taxon>
        <taxon>Ancylistaceae</taxon>
        <taxon>Conidiobolus</taxon>
    </lineage>
</organism>
<dbReference type="STRING" id="796925.A0A137P642"/>
<dbReference type="InterPro" id="IPR036224">
    <property type="entry name" value="GINS_bundle-like_dom_sf"/>
</dbReference>
<dbReference type="GO" id="GO:0007059">
    <property type="term" value="P:chromosome segregation"/>
    <property type="evidence" value="ECO:0007669"/>
    <property type="project" value="UniProtKB-KW"/>
</dbReference>
<dbReference type="SUPFAM" id="SSF160059">
    <property type="entry name" value="PriA/YqbF domain"/>
    <property type="match status" value="1"/>
</dbReference>
<evidence type="ECO:0000256" key="5">
    <source>
        <dbReference type="ARBA" id="ARBA00023242"/>
    </source>
</evidence>
<evidence type="ECO:0000256" key="4">
    <source>
        <dbReference type="ARBA" id="ARBA00022829"/>
    </source>
</evidence>
<dbReference type="CDD" id="cd21694">
    <property type="entry name" value="GINS_B_Psf2"/>
    <property type="match status" value="1"/>
</dbReference>
<dbReference type="GO" id="GO:0043596">
    <property type="term" value="C:nuclear replication fork"/>
    <property type="evidence" value="ECO:0007669"/>
    <property type="project" value="EnsemblFungi"/>
</dbReference>
<comment type="similarity">
    <text evidence="2 6">Belongs to the GINS2/PSF2 family.</text>
</comment>
<name>A0A137P642_CONC2</name>
<evidence type="ECO:0000256" key="1">
    <source>
        <dbReference type="ARBA" id="ARBA00004123"/>
    </source>
</evidence>
<dbReference type="GO" id="GO:0000811">
    <property type="term" value="C:GINS complex"/>
    <property type="evidence" value="ECO:0007669"/>
    <property type="project" value="EnsemblFungi"/>
</dbReference>
<dbReference type="GO" id="GO:0000727">
    <property type="term" value="P:double-strand break repair via break-induced replication"/>
    <property type="evidence" value="ECO:0007669"/>
    <property type="project" value="EnsemblFungi"/>
</dbReference>